<accession>A0A3L7AUD5</accession>
<proteinExistence type="predicted"/>
<protein>
    <recommendedName>
        <fullName evidence="2">Calcineurin-like phosphoesterase domain-containing protein</fullName>
    </recommendedName>
</protein>
<dbReference type="InterPro" id="IPR051918">
    <property type="entry name" value="STPP_CPPED1"/>
</dbReference>
<dbReference type="EMBL" id="RCUY01000005">
    <property type="protein sequence ID" value="RLP82932.1"/>
    <property type="molecule type" value="Genomic_DNA"/>
</dbReference>
<dbReference type="AlphaFoldDB" id="A0A3L7AUD5"/>
<dbReference type="PANTHER" id="PTHR43143">
    <property type="entry name" value="METALLOPHOSPHOESTERASE, CALCINEURIN SUPERFAMILY"/>
    <property type="match status" value="1"/>
</dbReference>
<gene>
    <name evidence="3" type="ORF">D9V34_06700</name>
</gene>
<evidence type="ECO:0000259" key="2">
    <source>
        <dbReference type="Pfam" id="PF00149"/>
    </source>
</evidence>
<evidence type="ECO:0000313" key="4">
    <source>
        <dbReference type="Proteomes" id="UP000269438"/>
    </source>
</evidence>
<evidence type="ECO:0000313" key="3">
    <source>
        <dbReference type="EMBL" id="RLP82932.1"/>
    </source>
</evidence>
<dbReference type="Pfam" id="PF00149">
    <property type="entry name" value="Metallophos"/>
    <property type="match status" value="1"/>
</dbReference>
<feature type="compositionally biased region" description="Basic and acidic residues" evidence="1">
    <location>
        <begin position="10"/>
        <end position="22"/>
    </location>
</feature>
<dbReference type="Proteomes" id="UP000269438">
    <property type="component" value="Unassembled WGS sequence"/>
</dbReference>
<organism evidence="3 4">
    <name type="scientific">Mycetocola lacteus</name>
    <dbReference type="NCBI Taxonomy" id="76637"/>
    <lineage>
        <taxon>Bacteria</taxon>
        <taxon>Bacillati</taxon>
        <taxon>Actinomycetota</taxon>
        <taxon>Actinomycetes</taxon>
        <taxon>Micrococcales</taxon>
        <taxon>Microbacteriaceae</taxon>
        <taxon>Mycetocola</taxon>
    </lineage>
</organism>
<evidence type="ECO:0000256" key="1">
    <source>
        <dbReference type="SAM" id="MobiDB-lite"/>
    </source>
</evidence>
<feature type="domain" description="Calcineurin-like phosphoesterase" evidence="2">
    <location>
        <begin position="6"/>
        <end position="215"/>
    </location>
</feature>
<dbReference type="GO" id="GO:0016787">
    <property type="term" value="F:hydrolase activity"/>
    <property type="evidence" value="ECO:0007669"/>
    <property type="project" value="InterPro"/>
</dbReference>
<comment type="caution">
    <text evidence="3">The sequence shown here is derived from an EMBL/GenBank/DDBJ whole genome shotgun (WGS) entry which is preliminary data.</text>
</comment>
<name>A0A3L7AUD5_9MICO</name>
<dbReference type="RefSeq" id="WP_121688072.1">
    <property type="nucleotide sequence ID" value="NZ_RCUY01000005.1"/>
</dbReference>
<sequence>MTSRTLFHVSDPHLGHSGGDQRAHAAETAWAHLHASVARERPDLVIITGDLVVDDPDDPTDRALAHARITALDAPVLVVPGNHDVGDHAHRAGLPADWHGTLVSEARVLTWEAQWGPSFWLRELDGWVLLGINAQILGSGLPAEQRQWEWLEREALPAVAGRQLLVFSHESLDARPETDGESDSWMAIPSAASARLEALLAPHRPVAVCAGHTHRHLDWRVSDIRGITAPSLTGAIPERSDMTAALGDQRPGWLRYTLENGALRVDQEVPTLMPTGAA</sequence>
<dbReference type="Gene3D" id="3.60.21.10">
    <property type="match status" value="1"/>
</dbReference>
<dbReference type="PANTHER" id="PTHR43143:SF1">
    <property type="entry name" value="SERINE_THREONINE-PROTEIN PHOSPHATASE CPPED1"/>
    <property type="match status" value="1"/>
</dbReference>
<dbReference type="InterPro" id="IPR029052">
    <property type="entry name" value="Metallo-depent_PP-like"/>
</dbReference>
<feature type="region of interest" description="Disordered" evidence="1">
    <location>
        <begin position="1"/>
        <end position="22"/>
    </location>
</feature>
<dbReference type="SUPFAM" id="SSF56300">
    <property type="entry name" value="Metallo-dependent phosphatases"/>
    <property type="match status" value="1"/>
</dbReference>
<dbReference type="OrthoDB" id="5241795at2"/>
<reference evidence="3 4" key="1">
    <citation type="submission" date="2018-10" db="EMBL/GenBank/DDBJ databases">
        <authorList>
            <person name="Li J."/>
        </authorList>
    </citation>
    <scope>NUCLEOTIDE SEQUENCE [LARGE SCALE GENOMIC DNA]</scope>
    <source>
        <strain evidence="3 4">JCM 11654</strain>
    </source>
</reference>
<keyword evidence="4" id="KW-1185">Reference proteome</keyword>
<dbReference type="InterPro" id="IPR004843">
    <property type="entry name" value="Calcineurin-like_PHP"/>
</dbReference>